<organism evidence="2 3">
    <name type="scientific">Candidatus Schekmanbacteria bacterium RBG_16_38_10</name>
    <dbReference type="NCBI Taxonomy" id="1817879"/>
    <lineage>
        <taxon>Bacteria</taxon>
        <taxon>Candidatus Schekmaniibacteriota</taxon>
    </lineage>
</organism>
<feature type="transmembrane region" description="Helical" evidence="1">
    <location>
        <begin position="6"/>
        <end position="23"/>
    </location>
</feature>
<reference evidence="2 3" key="1">
    <citation type="journal article" date="2016" name="Nat. Commun.">
        <title>Thousands of microbial genomes shed light on interconnected biogeochemical processes in an aquifer system.</title>
        <authorList>
            <person name="Anantharaman K."/>
            <person name="Brown C.T."/>
            <person name="Hug L.A."/>
            <person name="Sharon I."/>
            <person name="Castelle C.J."/>
            <person name="Probst A.J."/>
            <person name="Thomas B.C."/>
            <person name="Singh A."/>
            <person name="Wilkins M.J."/>
            <person name="Karaoz U."/>
            <person name="Brodie E.L."/>
            <person name="Williams K.H."/>
            <person name="Hubbard S.S."/>
            <person name="Banfield J.F."/>
        </authorList>
    </citation>
    <scope>NUCLEOTIDE SEQUENCE [LARGE SCALE GENOMIC DNA]</scope>
</reference>
<keyword evidence="1" id="KW-0472">Membrane</keyword>
<dbReference type="Proteomes" id="UP000178797">
    <property type="component" value="Unassembled WGS sequence"/>
</dbReference>
<evidence type="ECO:0000313" key="3">
    <source>
        <dbReference type="Proteomes" id="UP000178797"/>
    </source>
</evidence>
<keyword evidence="1" id="KW-1133">Transmembrane helix</keyword>
<name>A0A1F7RX62_9BACT</name>
<sequence length="136" mass="14976">MKLKKLVIVLIVIGLVIAGAFIYRYKIMMKPARTTPAEFKKIAIGSDIKVVCEITEMEGDKLTLEVLTGAPDYNKRTDSFLQAVGVKDAKIIMGKLEDIKKGGIAQFSGIKVGDNQLSLERIVILTNFIKGLPPRL</sequence>
<evidence type="ECO:0000313" key="2">
    <source>
        <dbReference type="EMBL" id="OGL46155.1"/>
    </source>
</evidence>
<dbReference type="EMBL" id="MGDE01000102">
    <property type="protein sequence ID" value="OGL46155.1"/>
    <property type="molecule type" value="Genomic_DNA"/>
</dbReference>
<proteinExistence type="predicted"/>
<evidence type="ECO:0000256" key="1">
    <source>
        <dbReference type="SAM" id="Phobius"/>
    </source>
</evidence>
<protein>
    <submittedName>
        <fullName evidence="2">Uncharacterized protein</fullName>
    </submittedName>
</protein>
<comment type="caution">
    <text evidence="2">The sequence shown here is derived from an EMBL/GenBank/DDBJ whole genome shotgun (WGS) entry which is preliminary data.</text>
</comment>
<gene>
    <name evidence="2" type="ORF">A2W05_08340</name>
</gene>
<dbReference type="AlphaFoldDB" id="A0A1F7RX62"/>
<accession>A0A1F7RX62</accession>
<keyword evidence="1" id="KW-0812">Transmembrane</keyword>